<proteinExistence type="predicted"/>
<reference evidence="2" key="1">
    <citation type="submission" date="2016-10" db="EMBL/GenBank/DDBJ databases">
        <authorList>
            <person name="Varghese N."/>
            <person name="Submissions S."/>
        </authorList>
    </citation>
    <scope>NUCLEOTIDE SEQUENCE [LARGE SCALE GENOMIC DNA]</scope>
    <source>
        <strain evidence="2">CGMCC 1.10370</strain>
    </source>
</reference>
<evidence type="ECO:0000313" key="1">
    <source>
        <dbReference type="EMBL" id="SFD50233.1"/>
    </source>
</evidence>
<evidence type="ECO:0000313" key="2">
    <source>
        <dbReference type="Proteomes" id="UP000199672"/>
    </source>
</evidence>
<gene>
    <name evidence="1" type="ORF">SAMN05216297_108225</name>
</gene>
<dbReference type="EMBL" id="FOMH01000008">
    <property type="protein sequence ID" value="SFD50233.1"/>
    <property type="molecule type" value="Genomic_DNA"/>
</dbReference>
<dbReference type="RefSeq" id="WP_091495336.1">
    <property type="nucleotide sequence ID" value="NZ_FOMH01000008.1"/>
</dbReference>
<name>A0A1I1T210_9FLAO</name>
<dbReference type="OrthoDB" id="1366813at2"/>
<dbReference type="Proteomes" id="UP000199672">
    <property type="component" value="Unassembled WGS sequence"/>
</dbReference>
<protein>
    <submittedName>
        <fullName evidence="1">Uncharacterized protein</fullName>
    </submittedName>
</protein>
<accession>A0A1I1T210</accession>
<sequence>MENLKTDRDKKYCSISHTKIYSVDNDELVCLKIYQGDWGDWDETPDHIQNCALNTDDVYKVVD</sequence>
<organism evidence="1 2">
    <name type="scientific">Flavobacterium phragmitis</name>
    <dbReference type="NCBI Taxonomy" id="739143"/>
    <lineage>
        <taxon>Bacteria</taxon>
        <taxon>Pseudomonadati</taxon>
        <taxon>Bacteroidota</taxon>
        <taxon>Flavobacteriia</taxon>
        <taxon>Flavobacteriales</taxon>
        <taxon>Flavobacteriaceae</taxon>
        <taxon>Flavobacterium</taxon>
    </lineage>
</organism>
<dbReference type="AlphaFoldDB" id="A0A1I1T210"/>
<keyword evidence="2" id="KW-1185">Reference proteome</keyword>